<feature type="active site" evidence="10">
    <location>
        <position position="9"/>
    </location>
</feature>
<evidence type="ECO:0000313" key="13">
    <source>
        <dbReference type="EMBL" id="GBG15562.1"/>
    </source>
</evidence>
<comment type="caution">
    <text evidence="13">The sequence shown here is derived from an EMBL/GenBank/DDBJ whole genome shotgun (WGS) entry which is preliminary data.</text>
</comment>
<dbReference type="PANTHER" id="PTHR43527">
    <property type="entry name" value="4-DIPHOSPHOCYTIDYL-2-C-METHYL-D-ERYTHRITOL KINASE, CHLOROPLASTIC"/>
    <property type="match status" value="1"/>
</dbReference>
<name>A0A2R5FBF4_9PROT</name>
<dbReference type="Pfam" id="PF00288">
    <property type="entry name" value="GHMP_kinases_N"/>
    <property type="match status" value="1"/>
</dbReference>
<evidence type="ECO:0000313" key="14">
    <source>
        <dbReference type="Proteomes" id="UP000245081"/>
    </source>
</evidence>
<dbReference type="AlphaFoldDB" id="A0A2R5FBF4"/>
<dbReference type="GO" id="GO:0005524">
    <property type="term" value="F:ATP binding"/>
    <property type="evidence" value="ECO:0007669"/>
    <property type="project" value="UniProtKB-UniRule"/>
</dbReference>
<proteinExistence type="inferred from homology"/>
<protein>
    <recommendedName>
        <fullName evidence="3 10">4-diphosphocytidyl-2-C-methyl-D-erythritol kinase</fullName>
        <shortName evidence="10">CMK</shortName>
        <ecNumber evidence="2 10">2.7.1.148</ecNumber>
    </recommendedName>
    <alternativeName>
        <fullName evidence="9 10">4-(cytidine-5'-diphospho)-2-C-methyl-D-erythritol kinase</fullName>
    </alternativeName>
</protein>
<keyword evidence="4 10" id="KW-0808">Transferase</keyword>
<evidence type="ECO:0000256" key="7">
    <source>
        <dbReference type="ARBA" id="ARBA00022840"/>
    </source>
</evidence>
<dbReference type="HAMAP" id="MF_00061">
    <property type="entry name" value="IspE"/>
    <property type="match status" value="1"/>
</dbReference>
<dbReference type="InterPro" id="IPR006204">
    <property type="entry name" value="GHMP_kinase_N_dom"/>
</dbReference>
<comment type="function">
    <text evidence="10">Catalyzes the phosphorylation of the position 2 hydroxy group of 4-diphosphocytidyl-2C-methyl-D-erythritol.</text>
</comment>
<dbReference type="GO" id="GO:0016114">
    <property type="term" value="P:terpenoid biosynthetic process"/>
    <property type="evidence" value="ECO:0007669"/>
    <property type="project" value="UniProtKB-UniRule"/>
</dbReference>
<evidence type="ECO:0000256" key="4">
    <source>
        <dbReference type="ARBA" id="ARBA00022679"/>
    </source>
</evidence>
<keyword evidence="7 10" id="KW-0067">ATP-binding</keyword>
<dbReference type="Gene3D" id="3.30.70.890">
    <property type="entry name" value="GHMP kinase, C-terminal domain"/>
    <property type="match status" value="1"/>
</dbReference>
<organism evidence="13 14">
    <name type="scientific">Novimethylophilus kurashikiensis</name>
    <dbReference type="NCBI Taxonomy" id="1825523"/>
    <lineage>
        <taxon>Bacteria</taxon>
        <taxon>Pseudomonadati</taxon>
        <taxon>Pseudomonadota</taxon>
        <taxon>Betaproteobacteria</taxon>
        <taxon>Nitrosomonadales</taxon>
        <taxon>Methylophilaceae</taxon>
        <taxon>Novimethylophilus</taxon>
    </lineage>
</organism>
<dbReference type="GO" id="GO:0050515">
    <property type="term" value="F:4-(cytidine 5'-diphospho)-2-C-methyl-D-erythritol kinase activity"/>
    <property type="evidence" value="ECO:0007669"/>
    <property type="project" value="UniProtKB-UniRule"/>
</dbReference>
<keyword evidence="8 10" id="KW-0414">Isoprene biosynthesis</keyword>
<dbReference type="NCBIfam" id="TIGR00154">
    <property type="entry name" value="ispE"/>
    <property type="match status" value="1"/>
</dbReference>
<keyword evidence="5 10" id="KW-0547">Nucleotide-binding</keyword>
<dbReference type="EMBL" id="BDOQ01000019">
    <property type="protein sequence ID" value="GBG15562.1"/>
    <property type="molecule type" value="Genomic_DNA"/>
</dbReference>
<dbReference type="SUPFAM" id="SSF55060">
    <property type="entry name" value="GHMP Kinase, C-terminal domain"/>
    <property type="match status" value="1"/>
</dbReference>
<evidence type="ECO:0000256" key="1">
    <source>
        <dbReference type="ARBA" id="ARBA00009684"/>
    </source>
</evidence>
<sequence length="285" mass="30712">MQAFLAPAKLNLFLHVVGRRDDGYHLLQSVFRFLNYGDTVEIEVRQDGEIRRLNHVEGVPEAIDLAIRAAQLLKQTTGCTLGADIQVTKHIPMGGGLGGGSSDAATVLLALNRLWGLNLSRQQLIDLGLQLGADVPVFVFGESAWAEGIGEKLQPIKLEPACYAVLTPNIHVSTPAIFSKKELTRDTRLAKIAAFSKGYGHNDLEPVVCSMYPEVAAALDWLKQFGDARMSGSGASVFVELPSMEAANKVVAEKPSGMRGFAAQGLDIHPLRENANEQLGSRQAG</sequence>
<dbReference type="Pfam" id="PF08544">
    <property type="entry name" value="GHMP_kinases_C"/>
    <property type="match status" value="1"/>
</dbReference>
<gene>
    <name evidence="10 13" type="primary">ispE</name>
    <name evidence="13" type="ORF">NMK_3173</name>
</gene>
<dbReference type="InterPro" id="IPR020568">
    <property type="entry name" value="Ribosomal_Su5_D2-typ_SF"/>
</dbReference>
<evidence type="ECO:0000256" key="5">
    <source>
        <dbReference type="ARBA" id="ARBA00022741"/>
    </source>
</evidence>
<dbReference type="InterPro" id="IPR004424">
    <property type="entry name" value="IspE"/>
</dbReference>
<feature type="active site" evidence="10">
    <location>
        <position position="134"/>
    </location>
</feature>
<feature type="domain" description="GHMP kinase N-terminal" evidence="11">
    <location>
        <begin position="65"/>
        <end position="141"/>
    </location>
</feature>
<dbReference type="InterPro" id="IPR013750">
    <property type="entry name" value="GHMP_kinase_C_dom"/>
</dbReference>
<evidence type="ECO:0000259" key="11">
    <source>
        <dbReference type="Pfam" id="PF00288"/>
    </source>
</evidence>
<dbReference type="UniPathway" id="UPA00056">
    <property type="reaction ID" value="UER00094"/>
</dbReference>
<reference evidence="13 14" key="1">
    <citation type="journal article" date="2018" name="Environ. Microbiol.">
        <title>Isolation and genomic characterization of Novimethylophilus kurashikiensis gen. nov. sp. nov., a new lanthanide-dependent methylotrophic species of Methylophilaceae.</title>
        <authorList>
            <person name="Lv H."/>
            <person name="Sahin N."/>
            <person name="Tani A."/>
        </authorList>
    </citation>
    <scope>NUCLEOTIDE SEQUENCE [LARGE SCALE GENOMIC DNA]</scope>
    <source>
        <strain evidence="13 14">La2-4</strain>
    </source>
</reference>
<dbReference type="InterPro" id="IPR036554">
    <property type="entry name" value="GHMP_kinase_C_sf"/>
</dbReference>
<accession>A0A2R5FBF4</accession>
<dbReference type="Proteomes" id="UP000245081">
    <property type="component" value="Unassembled WGS sequence"/>
</dbReference>
<dbReference type="PANTHER" id="PTHR43527:SF2">
    <property type="entry name" value="4-DIPHOSPHOCYTIDYL-2-C-METHYL-D-ERYTHRITOL KINASE, CHLOROPLASTIC"/>
    <property type="match status" value="1"/>
</dbReference>
<feature type="binding site" evidence="10">
    <location>
        <begin position="92"/>
        <end position="102"/>
    </location>
    <ligand>
        <name>ATP</name>
        <dbReference type="ChEBI" id="CHEBI:30616"/>
    </ligand>
</feature>
<evidence type="ECO:0000256" key="2">
    <source>
        <dbReference type="ARBA" id="ARBA00012052"/>
    </source>
</evidence>
<evidence type="ECO:0000256" key="9">
    <source>
        <dbReference type="ARBA" id="ARBA00032554"/>
    </source>
</evidence>
<dbReference type="InterPro" id="IPR014721">
    <property type="entry name" value="Ribsml_uS5_D2-typ_fold_subgr"/>
</dbReference>
<comment type="catalytic activity">
    <reaction evidence="10">
        <text>4-CDP-2-C-methyl-D-erythritol + ATP = 4-CDP-2-C-methyl-D-erythritol 2-phosphate + ADP + H(+)</text>
        <dbReference type="Rhea" id="RHEA:18437"/>
        <dbReference type="ChEBI" id="CHEBI:15378"/>
        <dbReference type="ChEBI" id="CHEBI:30616"/>
        <dbReference type="ChEBI" id="CHEBI:57823"/>
        <dbReference type="ChEBI" id="CHEBI:57919"/>
        <dbReference type="ChEBI" id="CHEBI:456216"/>
        <dbReference type="EC" id="2.7.1.148"/>
    </reaction>
</comment>
<dbReference type="SUPFAM" id="SSF54211">
    <property type="entry name" value="Ribosomal protein S5 domain 2-like"/>
    <property type="match status" value="1"/>
</dbReference>
<dbReference type="GO" id="GO:0019288">
    <property type="term" value="P:isopentenyl diphosphate biosynthetic process, methylerythritol 4-phosphate pathway"/>
    <property type="evidence" value="ECO:0007669"/>
    <property type="project" value="UniProtKB-UniRule"/>
</dbReference>
<keyword evidence="14" id="KW-1185">Reference proteome</keyword>
<evidence type="ECO:0000256" key="8">
    <source>
        <dbReference type="ARBA" id="ARBA00023229"/>
    </source>
</evidence>
<dbReference type="Gene3D" id="3.30.230.10">
    <property type="match status" value="1"/>
</dbReference>
<dbReference type="PIRSF" id="PIRSF010376">
    <property type="entry name" value="IspE"/>
    <property type="match status" value="1"/>
</dbReference>
<feature type="domain" description="GHMP kinase C-terminal" evidence="12">
    <location>
        <begin position="191"/>
        <end position="252"/>
    </location>
</feature>
<dbReference type="EC" id="2.7.1.148" evidence="2 10"/>
<evidence type="ECO:0000259" key="12">
    <source>
        <dbReference type="Pfam" id="PF08544"/>
    </source>
</evidence>
<evidence type="ECO:0000256" key="10">
    <source>
        <dbReference type="HAMAP-Rule" id="MF_00061"/>
    </source>
</evidence>
<comment type="pathway">
    <text evidence="10">Isoprenoid biosynthesis; isopentenyl diphosphate biosynthesis via DXP pathway; isopentenyl diphosphate from 1-deoxy-D-xylulose 5-phosphate: step 3/6.</text>
</comment>
<evidence type="ECO:0000256" key="3">
    <source>
        <dbReference type="ARBA" id="ARBA00017473"/>
    </source>
</evidence>
<evidence type="ECO:0000256" key="6">
    <source>
        <dbReference type="ARBA" id="ARBA00022777"/>
    </source>
</evidence>
<keyword evidence="6 10" id="KW-0418">Kinase</keyword>
<comment type="similarity">
    <text evidence="1 10">Belongs to the GHMP kinase family. IspE subfamily.</text>
</comment>